<feature type="compositionally biased region" description="Polar residues" evidence="6">
    <location>
        <begin position="1"/>
        <end position="14"/>
    </location>
</feature>
<name>A0A8H7IQJ8_9PEZI</name>
<dbReference type="Proteomes" id="UP000627934">
    <property type="component" value="Unassembled WGS sequence"/>
</dbReference>
<feature type="region of interest" description="Disordered" evidence="6">
    <location>
        <begin position="1"/>
        <end position="22"/>
    </location>
</feature>
<evidence type="ECO:0000256" key="3">
    <source>
        <dbReference type="ARBA" id="ARBA00022989"/>
    </source>
</evidence>
<organism evidence="9 10">
    <name type="scientific">Lasiodiplodia theobromae</name>
    <dbReference type="NCBI Taxonomy" id="45133"/>
    <lineage>
        <taxon>Eukaryota</taxon>
        <taxon>Fungi</taxon>
        <taxon>Dikarya</taxon>
        <taxon>Ascomycota</taxon>
        <taxon>Pezizomycotina</taxon>
        <taxon>Dothideomycetes</taxon>
        <taxon>Dothideomycetes incertae sedis</taxon>
        <taxon>Botryosphaeriales</taxon>
        <taxon>Botryosphaeriaceae</taxon>
        <taxon>Lasiodiplodia</taxon>
    </lineage>
</organism>
<gene>
    <name evidence="9" type="ORF">BFW01_g10959</name>
</gene>
<feature type="region of interest" description="Disordered" evidence="6">
    <location>
        <begin position="435"/>
        <end position="502"/>
    </location>
</feature>
<evidence type="ECO:0000313" key="10">
    <source>
        <dbReference type="Proteomes" id="UP000627934"/>
    </source>
</evidence>
<dbReference type="GO" id="GO:0016020">
    <property type="term" value="C:membrane"/>
    <property type="evidence" value="ECO:0007669"/>
    <property type="project" value="UniProtKB-SubCell"/>
</dbReference>
<keyword evidence="4 7" id="KW-0472">Membrane</keyword>
<keyword evidence="2 7" id="KW-0812">Transmembrane</keyword>
<evidence type="ECO:0000256" key="7">
    <source>
        <dbReference type="SAM" id="Phobius"/>
    </source>
</evidence>
<reference evidence="9" key="1">
    <citation type="submission" date="2016-08" db="EMBL/GenBank/DDBJ databases">
        <authorList>
            <person name="Yan J."/>
        </authorList>
    </citation>
    <scope>NUCLEOTIDE SEQUENCE</scope>
    <source>
        <strain evidence="9">CSS-01s</strain>
    </source>
</reference>
<evidence type="ECO:0000256" key="6">
    <source>
        <dbReference type="SAM" id="MobiDB-lite"/>
    </source>
</evidence>
<feature type="transmembrane region" description="Helical" evidence="7">
    <location>
        <begin position="31"/>
        <end position="56"/>
    </location>
</feature>
<comment type="caution">
    <text evidence="9">The sequence shown here is derived from an EMBL/GenBank/DDBJ whole genome shotgun (WGS) entry which is preliminary data.</text>
</comment>
<feature type="transmembrane region" description="Helical" evidence="7">
    <location>
        <begin position="267"/>
        <end position="287"/>
    </location>
</feature>
<comment type="similarity">
    <text evidence="5">Belongs to the SAT4 family.</text>
</comment>
<accession>A0A8H7IQJ8</accession>
<comment type="subcellular location">
    <subcellularLocation>
        <location evidence="1">Membrane</location>
        <topology evidence="1">Multi-pass membrane protein</topology>
    </subcellularLocation>
</comment>
<feature type="compositionally biased region" description="Basic and acidic residues" evidence="6">
    <location>
        <begin position="452"/>
        <end position="464"/>
    </location>
</feature>
<evidence type="ECO:0000256" key="5">
    <source>
        <dbReference type="ARBA" id="ARBA00038359"/>
    </source>
</evidence>
<dbReference type="InterPro" id="IPR049326">
    <property type="entry name" value="Rhodopsin_dom_fungi"/>
</dbReference>
<feature type="transmembrane region" description="Helical" evidence="7">
    <location>
        <begin position="148"/>
        <end position="169"/>
    </location>
</feature>
<keyword evidence="3 7" id="KW-1133">Transmembrane helix</keyword>
<protein>
    <recommendedName>
        <fullName evidence="8">Rhodopsin domain-containing protein</fullName>
    </recommendedName>
</protein>
<reference evidence="9" key="2">
    <citation type="journal article" date="2018" name="DNA Res.">
        <title>Comparative genome and transcriptome analyses reveal adaptations to opportunistic infections in woody plant degrading pathogens of Botryosphaeriaceae.</title>
        <authorList>
            <person name="Yan J.Y."/>
            <person name="Zhao W.S."/>
            <person name="Chen Z."/>
            <person name="Xing Q.K."/>
            <person name="Zhang W."/>
            <person name="Chethana K.W.T."/>
            <person name="Xue M.F."/>
            <person name="Xu J.P."/>
            <person name="Phillips A.J.L."/>
            <person name="Wang Y."/>
            <person name="Liu J.H."/>
            <person name="Liu M."/>
            <person name="Zhou Y."/>
            <person name="Jayawardena R.S."/>
            <person name="Manawasinghe I.S."/>
            <person name="Huang J.B."/>
            <person name="Qiao G.H."/>
            <person name="Fu C.Y."/>
            <person name="Guo F.F."/>
            <person name="Dissanayake A.J."/>
            <person name="Peng Y.L."/>
            <person name="Hyde K.D."/>
            <person name="Li X.H."/>
        </authorList>
    </citation>
    <scope>NUCLEOTIDE SEQUENCE</scope>
    <source>
        <strain evidence="9">CSS-01s</strain>
    </source>
</reference>
<dbReference type="PANTHER" id="PTHR33048">
    <property type="entry name" value="PTH11-LIKE INTEGRAL MEMBRANE PROTEIN (AFU_ORTHOLOGUE AFUA_5G11245)"/>
    <property type="match status" value="1"/>
</dbReference>
<dbReference type="AlphaFoldDB" id="A0A8H7IQJ8"/>
<evidence type="ECO:0000313" key="9">
    <source>
        <dbReference type="EMBL" id="KAF9629756.1"/>
    </source>
</evidence>
<dbReference type="EMBL" id="MDYX01000024">
    <property type="protein sequence ID" value="KAF9629756.1"/>
    <property type="molecule type" value="Genomic_DNA"/>
</dbReference>
<dbReference type="PANTHER" id="PTHR33048:SF158">
    <property type="entry name" value="MEMBRANE PROTEIN PTH11-LIKE, PUTATIVE-RELATED"/>
    <property type="match status" value="1"/>
</dbReference>
<feature type="transmembrane region" description="Helical" evidence="7">
    <location>
        <begin position="109"/>
        <end position="127"/>
    </location>
</feature>
<sequence length="502" mass="55204">MSQTGDVDWNTTPAGTAPEGQISELADSPSLAYRITASNVVCAVFVILTVGLRFYTRMHIVRGLGYDDYALLLAVVFWALLVATLEVLLKYGLGRHVWNISLDDFSPHYLLGRVLAAVFYTAAMFFVKTSLLLLYRRLFDVYRFYKRWWFVMTYTIAHTLTAIVLSFFACDPPAAQWDLHIQHRTCISTKTLIAIPIFHCVNDLLILSLPIPLIWSLNLGPKRKAQVATVFFLGSASCIVSICRLIPISKLLHQPRYGDVTWHWTPVAIWTQVELTFCIICACVPILKPFLSRHFPAIFPNNPDTRNRDTAFESPGLSTTIRFPAMQQLQQQQQLQLQLQQQLQEQQQRRQRERAWSTAEHSQVSPRIGGPANGGVGGAGVGGPAGPGGTVVRKASTWTIGRMSTRRKVWSLWGRWGASVADVEMGMHGGAGGMFGDDSDRGNSAGEGAVMEGKRPRVSTDVKSEACTVNDVGSSGGTGGMGPASDARSSTSRRGLASIQGE</sequence>
<feature type="domain" description="Rhodopsin" evidence="8">
    <location>
        <begin position="52"/>
        <end position="293"/>
    </location>
</feature>
<dbReference type="InterPro" id="IPR052337">
    <property type="entry name" value="SAT4-like"/>
</dbReference>
<feature type="transmembrane region" description="Helical" evidence="7">
    <location>
        <begin position="193"/>
        <end position="215"/>
    </location>
</feature>
<feature type="transmembrane region" description="Helical" evidence="7">
    <location>
        <begin position="68"/>
        <end position="89"/>
    </location>
</feature>
<feature type="transmembrane region" description="Helical" evidence="7">
    <location>
        <begin position="227"/>
        <end position="247"/>
    </location>
</feature>
<evidence type="ECO:0000256" key="4">
    <source>
        <dbReference type="ARBA" id="ARBA00023136"/>
    </source>
</evidence>
<proteinExistence type="inferred from homology"/>
<feature type="region of interest" description="Disordered" evidence="6">
    <location>
        <begin position="348"/>
        <end position="370"/>
    </location>
</feature>
<evidence type="ECO:0000259" key="8">
    <source>
        <dbReference type="Pfam" id="PF20684"/>
    </source>
</evidence>
<evidence type="ECO:0000256" key="2">
    <source>
        <dbReference type="ARBA" id="ARBA00022692"/>
    </source>
</evidence>
<evidence type="ECO:0000256" key="1">
    <source>
        <dbReference type="ARBA" id="ARBA00004141"/>
    </source>
</evidence>
<dbReference type="Pfam" id="PF20684">
    <property type="entry name" value="Fung_rhodopsin"/>
    <property type="match status" value="1"/>
</dbReference>